<dbReference type="HAMAP" id="MF_01924">
    <property type="entry name" value="A_A_dipeptidase"/>
    <property type="match status" value="1"/>
</dbReference>
<evidence type="ECO:0000256" key="1">
    <source>
        <dbReference type="ARBA" id="ARBA00001362"/>
    </source>
</evidence>
<comment type="cofactor">
    <cofactor evidence="9">
        <name>Zn(2+)</name>
        <dbReference type="ChEBI" id="CHEBI:29105"/>
    </cofactor>
    <text evidence="9">Binds 1 zinc ion per subunit.</text>
</comment>
<feature type="binding site" evidence="9">
    <location>
        <position position="207"/>
    </location>
    <ligand>
        <name>Zn(2+)</name>
        <dbReference type="ChEBI" id="CHEBI:29105"/>
        <note>catalytic</note>
    </ligand>
</feature>
<dbReference type="InterPro" id="IPR000755">
    <property type="entry name" value="A_A_dipeptidase"/>
</dbReference>
<comment type="function">
    <text evidence="9 10">Catalyzes hydrolysis of the D-alanyl-D-alanine dipeptide.</text>
</comment>
<dbReference type="Pfam" id="PF01427">
    <property type="entry name" value="Peptidase_M15"/>
    <property type="match status" value="1"/>
</dbReference>
<evidence type="ECO:0000256" key="8">
    <source>
        <dbReference type="ARBA" id="ARBA00023316"/>
    </source>
</evidence>
<keyword evidence="12" id="KW-1185">Reference proteome</keyword>
<accession>A0A6N8FZ76</accession>
<dbReference type="GO" id="GO:0160237">
    <property type="term" value="F:D-Ala-D-Ala dipeptidase activity"/>
    <property type="evidence" value="ECO:0007669"/>
    <property type="project" value="UniProtKB-EC"/>
</dbReference>
<feature type="binding site" evidence="9">
    <location>
        <position position="135"/>
    </location>
    <ligand>
        <name>Zn(2+)</name>
        <dbReference type="ChEBI" id="CHEBI:29105"/>
        <note>catalytic</note>
    </ligand>
</feature>
<name>A0A6N8FZ76_9CHRO</name>
<evidence type="ECO:0000256" key="7">
    <source>
        <dbReference type="ARBA" id="ARBA00023049"/>
    </source>
</evidence>
<keyword evidence="3 9" id="KW-0479">Metal-binding</keyword>
<reference evidence="11 12" key="1">
    <citation type="journal article" date="2019" name="Front. Microbiol.">
        <title>Genomic Features for Desiccation Tolerance and Sugar Biosynthesis in the Extremophile Gloeocapsopsis sp. UTEX B3054.</title>
        <authorList>
            <person name="Urrejola C."/>
            <person name="Alcorta J."/>
            <person name="Salas L."/>
            <person name="Vasquez M."/>
            <person name="Polz M.F."/>
            <person name="Vicuna R."/>
            <person name="Diez B."/>
        </authorList>
    </citation>
    <scope>NUCLEOTIDE SEQUENCE [LARGE SCALE GENOMIC DNA]</scope>
    <source>
        <strain evidence="11 12">1H9</strain>
    </source>
</reference>
<dbReference type="GO" id="GO:0008270">
    <property type="term" value="F:zinc ion binding"/>
    <property type="evidence" value="ECO:0007669"/>
    <property type="project" value="UniProtKB-UniRule"/>
</dbReference>
<dbReference type="EC" id="3.4.13.22" evidence="9 10"/>
<dbReference type="GO" id="GO:0006508">
    <property type="term" value="P:proteolysis"/>
    <property type="evidence" value="ECO:0007669"/>
    <property type="project" value="UniProtKB-KW"/>
</dbReference>
<keyword evidence="6 9" id="KW-0224">Dipeptidase</keyword>
<evidence type="ECO:0000256" key="5">
    <source>
        <dbReference type="ARBA" id="ARBA00022833"/>
    </source>
</evidence>
<dbReference type="Proteomes" id="UP000441797">
    <property type="component" value="Unassembled WGS sequence"/>
</dbReference>
<evidence type="ECO:0000256" key="10">
    <source>
        <dbReference type="PIRNR" id="PIRNR026671"/>
    </source>
</evidence>
<dbReference type="InterPro" id="IPR009045">
    <property type="entry name" value="Zn_M74/Hedgehog-like"/>
</dbReference>
<dbReference type="PIRSF" id="PIRSF026671">
    <property type="entry name" value="AA_dipeptidase"/>
    <property type="match status" value="1"/>
</dbReference>
<dbReference type="GO" id="GO:0008237">
    <property type="term" value="F:metallopeptidase activity"/>
    <property type="evidence" value="ECO:0007669"/>
    <property type="project" value="UniProtKB-KW"/>
</dbReference>
<comment type="caution">
    <text evidence="11">The sequence shown here is derived from an EMBL/GenBank/DDBJ whole genome shotgun (WGS) entry which is preliminary data.</text>
</comment>
<dbReference type="SUPFAM" id="SSF55166">
    <property type="entry name" value="Hedgehog/DD-peptidase"/>
    <property type="match status" value="1"/>
</dbReference>
<keyword evidence="5 9" id="KW-0862">Zinc</keyword>
<dbReference type="Gene3D" id="3.30.1380.10">
    <property type="match status" value="1"/>
</dbReference>
<evidence type="ECO:0000256" key="2">
    <source>
        <dbReference type="ARBA" id="ARBA00022670"/>
    </source>
</evidence>
<evidence type="ECO:0000313" key="11">
    <source>
        <dbReference type="EMBL" id="MUL38159.1"/>
    </source>
</evidence>
<keyword evidence="8 10" id="KW-0961">Cell wall biogenesis/degradation</keyword>
<dbReference type="PANTHER" id="PTHR43126:SF2">
    <property type="entry name" value="D-ALANYL-D-ALANINE DIPEPTIDASE"/>
    <property type="match status" value="1"/>
</dbReference>
<evidence type="ECO:0000256" key="3">
    <source>
        <dbReference type="ARBA" id="ARBA00022723"/>
    </source>
</evidence>
<organism evidence="11 12">
    <name type="scientific">Gloeocapsopsis dulcis AAB1 = 1H9</name>
    <dbReference type="NCBI Taxonomy" id="1433147"/>
    <lineage>
        <taxon>Bacteria</taxon>
        <taxon>Bacillati</taxon>
        <taxon>Cyanobacteriota</taxon>
        <taxon>Cyanophyceae</taxon>
        <taxon>Oscillatoriophycideae</taxon>
        <taxon>Chroococcales</taxon>
        <taxon>Chroococcaceae</taxon>
        <taxon>Gloeocapsopsis</taxon>
        <taxon>Gloeocapsopsis dulcis</taxon>
    </lineage>
</organism>
<dbReference type="GO" id="GO:0071555">
    <property type="term" value="P:cell wall organization"/>
    <property type="evidence" value="ECO:0007669"/>
    <property type="project" value="UniProtKB-KW"/>
</dbReference>
<gene>
    <name evidence="11" type="ORF">BWI75_17940</name>
</gene>
<keyword evidence="7 9" id="KW-0482">Metalloprotease</keyword>
<feature type="site" description="Transition state stabilizer" evidence="9">
    <location>
        <position position="79"/>
    </location>
</feature>
<comment type="similarity">
    <text evidence="9 10">Belongs to the peptidase M15D family.</text>
</comment>
<evidence type="ECO:0000256" key="6">
    <source>
        <dbReference type="ARBA" id="ARBA00022997"/>
    </source>
</evidence>
<protein>
    <recommendedName>
        <fullName evidence="9 10">D-alanyl-D-alanine dipeptidase</fullName>
        <shortName evidence="9 10">D-Ala-D-Ala dipeptidase</shortName>
        <ecNumber evidence="9 10">3.4.13.22</ecNumber>
    </recommendedName>
</protein>
<keyword evidence="2 9" id="KW-0645">Protease</keyword>
<proteinExistence type="inferred from homology"/>
<dbReference type="EMBL" id="NAPY01000033">
    <property type="protein sequence ID" value="MUL38159.1"/>
    <property type="molecule type" value="Genomic_DNA"/>
</dbReference>
<evidence type="ECO:0000256" key="9">
    <source>
        <dbReference type="HAMAP-Rule" id="MF_01924"/>
    </source>
</evidence>
<dbReference type="RefSeq" id="WP_105220548.1">
    <property type="nucleotide sequence ID" value="NZ_CAWNSU010000062.1"/>
</dbReference>
<evidence type="ECO:0000256" key="4">
    <source>
        <dbReference type="ARBA" id="ARBA00022801"/>
    </source>
</evidence>
<feature type="binding site" evidence="9">
    <location>
        <position position="142"/>
    </location>
    <ligand>
        <name>Zn(2+)</name>
        <dbReference type="ChEBI" id="CHEBI:29105"/>
        <note>catalytic</note>
    </ligand>
</feature>
<sequence>MEKPYQQVPILECHEPLVPIPLEKFAVVSPHPYQQLGAVYGDRSPYYLRQSVVSALLTAQTQLQKQYPCWRILIFDAYRPVAVQQFMVDYTFNQVVQTAGLQVSNLSATQRQEIWEQVYQLWAVPSSDKRYPPPHSTGGAVDVTLVNSMGENVDMGSAIDELSERSHPDYYATSTCAEAQQYHHHRQILFEVMHFAGFQRHPGEWWHFSLGDQIWAYLVNQAYPHNPVVARYGRIS</sequence>
<comment type="catalytic activity">
    <reaction evidence="1 9 10">
        <text>D-alanyl-D-alanine + H2O = 2 D-alanine</text>
        <dbReference type="Rhea" id="RHEA:20661"/>
        <dbReference type="ChEBI" id="CHEBI:15377"/>
        <dbReference type="ChEBI" id="CHEBI:57416"/>
        <dbReference type="ChEBI" id="CHEBI:57822"/>
        <dbReference type="EC" id="3.4.13.22"/>
    </reaction>
</comment>
<evidence type="ECO:0000313" key="12">
    <source>
        <dbReference type="Proteomes" id="UP000441797"/>
    </source>
</evidence>
<dbReference type="OrthoDB" id="9801430at2"/>
<dbReference type="AlphaFoldDB" id="A0A6N8FZ76"/>
<dbReference type="PANTHER" id="PTHR43126">
    <property type="entry name" value="D-ALANYL-D-ALANINE DIPEPTIDASE"/>
    <property type="match status" value="1"/>
</dbReference>
<keyword evidence="4 9" id="KW-0378">Hydrolase</keyword>
<feature type="active site" description="Proton donor/acceptor" evidence="9">
    <location>
        <position position="204"/>
    </location>
</feature>